<proteinExistence type="predicted"/>
<name>A0ABV6FTT9_9BACT</name>
<dbReference type="Proteomes" id="UP001589797">
    <property type="component" value="Unassembled WGS sequence"/>
</dbReference>
<dbReference type="RefSeq" id="WP_382387485.1">
    <property type="nucleotide sequence ID" value="NZ_JBHLWI010000028.1"/>
</dbReference>
<evidence type="ECO:0000313" key="2">
    <source>
        <dbReference type="Proteomes" id="UP001589797"/>
    </source>
</evidence>
<sequence length="324" mass="35602">MKMKKIGFGFLMSLLVVITSCVDFVDPNIPYKTFDTALYLRTIQRSTDLNFFDLANSKISLTLEAVDAEGGNTLQSVEIKVRHRRLIPGVGLEYRPAGTESNVNDVLIKTLSLSDFQKASENPNHPTQTYMRTSFEITANEMMSASGITAAQMQGGDSFEVRLYVTDKFGRTFDWTNRSADVAGGFFYASPFLYQSNVICPTDLGGTYRYQSSEMQSVYGACAGTIEGTVTLTPVANSTAYTVSDATFGFWPCYGDTFGGNVRLNDACGILSFTGADKYGDSYTFNFISNNGSELVFTWVNGSNETGRVVLFANEGKPWPSTLR</sequence>
<accession>A0ABV6FTT9</accession>
<protein>
    <recommendedName>
        <fullName evidence="3">DUF1735 domain-containing protein</fullName>
    </recommendedName>
</protein>
<organism evidence="1 2">
    <name type="scientific">Fontibacter flavus</name>
    <dbReference type="NCBI Taxonomy" id="654838"/>
    <lineage>
        <taxon>Bacteria</taxon>
        <taxon>Pseudomonadati</taxon>
        <taxon>Bacteroidota</taxon>
        <taxon>Cytophagia</taxon>
        <taxon>Cytophagales</taxon>
        <taxon>Cyclobacteriaceae</taxon>
        <taxon>Fontibacter</taxon>
    </lineage>
</organism>
<comment type="caution">
    <text evidence="1">The sequence shown here is derived from an EMBL/GenBank/DDBJ whole genome shotgun (WGS) entry which is preliminary data.</text>
</comment>
<reference evidence="1 2" key="1">
    <citation type="submission" date="2024-09" db="EMBL/GenBank/DDBJ databases">
        <authorList>
            <person name="Sun Q."/>
            <person name="Mori K."/>
        </authorList>
    </citation>
    <scope>NUCLEOTIDE SEQUENCE [LARGE SCALE GENOMIC DNA]</scope>
    <source>
        <strain evidence="1 2">CCM 7650</strain>
    </source>
</reference>
<gene>
    <name evidence="1" type="ORF">ACFFIP_10045</name>
</gene>
<dbReference type="EMBL" id="JBHLWI010000028">
    <property type="protein sequence ID" value="MFC0263022.1"/>
    <property type="molecule type" value="Genomic_DNA"/>
</dbReference>
<dbReference type="PROSITE" id="PS51257">
    <property type="entry name" value="PROKAR_LIPOPROTEIN"/>
    <property type="match status" value="1"/>
</dbReference>
<evidence type="ECO:0008006" key="3">
    <source>
        <dbReference type="Google" id="ProtNLM"/>
    </source>
</evidence>
<evidence type="ECO:0000313" key="1">
    <source>
        <dbReference type="EMBL" id="MFC0263022.1"/>
    </source>
</evidence>
<keyword evidence="2" id="KW-1185">Reference proteome</keyword>